<keyword evidence="5" id="KW-1185">Reference proteome</keyword>
<dbReference type="EMBL" id="MWSK01000005">
    <property type="protein sequence ID" value="OXS77472.1"/>
    <property type="molecule type" value="Genomic_DNA"/>
</dbReference>
<keyword evidence="1" id="KW-0732">Signal</keyword>
<feature type="signal peptide" evidence="1">
    <location>
        <begin position="1"/>
        <end position="16"/>
    </location>
</feature>
<evidence type="ECO:0000313" key="5">
    <source>
        <dbReference type="Proteomes" id="UP000215545"/>
    </source>
</evidence>
<dbReference type="RefSeq" id="WP_045849255.1">
    <property type="nucleotide sequence ID" value="NZ_FTLX01000005.1"/>
</dbReference>
<protein>
    <submittedName>
        <fullName evidence="3">Uncharacterized protein</fullName>
    </submittedName>
</protein>
<dbReference type="AlphaFoldDB" id="A0A1N6XZX2"/>
<sequence>MKIILLFIPFILLLSACQPNPPVLSVKADGKALKTYQGSYCWEMMGRGECADSGGPDMVIGDDQPKTVQAGSKAVLSYWGDPDALSIYRDGTEETMELELKDGKAAVTLPEEPGVYVYYVNGSWEQGNASSFFQIEVE</sequence>
<dbReference type="EMBL" id="FTLX01000005">
    <property type="protein sequence ID" value="SIR07942.1"/>
    <property type="molecule type" value="Genomic_DNA"/>
</dbReference>
<evidence type="ECO:0000313" key="3">
    <source>
        <dbReference type="EMBL" id="SIR07942.1"/>
    </source>
</evidence>
<gene>
    <name evidence="2" type="ORF">B1B05_11590</name>
    <name evidence="3" type="ORF">SAMN05443094_105107</name>
</gene>
<reference evidence="2" key="3">
    <citation type="submission" date="2017-03" db="EMBL/GenBank/DDBJ databases">
        <authorList>
            <person name="Dastager S.G."/>
            <person name="Neurgaonkar P.S."/>
            <person name="Dharne M.S."/>
        </authorList>
    </citation>
    <scope>NUCLEOTIDE SEQUENCE</scope>
    <source>
        <strain evidence="2">DSM 25145</strain>
    </source>
</reference>
<dbReference type="Proteomes" id="UP000215545">
    <property type="component" value="Unassembled WGS sequence"/>
</dbReference>
<dbReference type="PROSITE" id="PS51257">
    <property type="entry name" value="PROKAR_LIPOPROTEIN"/>
    <property type="match status" value="1"/>
</dbReference>
<reference evidence="3 4" key="1">
    <citation type="submission" date="2017-01" db="EMBL/GenBank/DDBJ databases">
        <authorList>
            <person name="Mah S.A."/>
            <person name="Swanson W.J."/>
            <person name="Moy G.W."/>
            <person name="Vacquier V.D."/>
        </authorList>
    </citation>
    <scope>NUCLEOTIDE SEQUENCE [LARGE SCALE GENOMIC DNA]</scope>
    <source>
        <strain evidence="3 4">NIO-1016</strain>
    </source>
</reference>
<dbReference type="OrthoDB" id="1797983at2"/>
<dbReference type="STRING" id="1017273.SAMN05443094_105107"/>
<reference evidence="5" key="2">
    <citation type="submission" date="2017-03" db="EMBL/GenBank/DDBJ databases">
        <title>Bacillus sp. V-88(T) DSM27956, whole genome shotgun sequencing project.</title>
        <authorList>
            <person name="Dastager S.G."/>
            <person name="Neurgaonkar P.S."/>
            <person name="Dharne M.S."/>
        </authorList>
    </citation>
    <scope>NUCLEOTIDE SEQUENCE [LARGE SCALE GENOMIC DNA]</scope>
    <source>
        <strain evidence="5">DSM 25145</strain>
    </source>
</reference>
<accession>A0A1N6XZX2</accession>
<dbReference type="Proteomes" id="UP000186385">
    <property type="component" value="Unassembled WGS sequence"/>
</dbReference>
<proteinExistence type="predicted"/>
<evidence type="ECO:0000313" key="4">
    <source>
        <dbReference type="Proteomes" id="UP000186385"/>
    </source>
</evidence>
<evidence type="ECO:0000313" key="2">
    <source>
        <dbReference type="EMBL" id="OXS77472.1"/>
    </source>
</evidence>
<organism evidence="3 4">
    <name type="scientific">Domibacillus enclensis</name>
    <dbReference type="NCBI Taxonomy" id="1017273"/>
    <lineage>
        <taxon>Bacteria</taxon>
        <taxon>Bacillati</taxon>
        <taxon>Bacillota</taxon>
        <taxon>Bacilli</taxon>
        <taxon>Bacillales</taxon>
        <taxon>Bacillaceae</taxon>
        <taxon>Domibacillus</taxon>
    </lineage>
</organism>
<evidence type="ECO:0000256" key="1">
    <source>
        <dbReference type="SAM" id="SignalP"/>
    </source>
</evidence>
<name>A0A1N6XZX2_9BACI</name>
<feature type="chain" id="PRO_5039705183" evidence="1">
    <location>
        <begin position="17"/>
        <end position="138"/>
    </location>
</feature>